<feature type="compositionally biased region" description="Gly residues" evidence="2">
    <location>
        <begin position="167"/>
        <end position="178"/>
    </location>
</feature>
<evidence type="ECO:0000256" key="3">
    <source>
        <dbReference type="SAM" id="SignalP"/>
    </source>
</evidence>
<dbReference type="InterPro" id="IPR000618">
    <property type="entry name" value="Insect_cuticle"/>
</dbReference>
<keyword evidence="5" id="KW-1185">Reference proteome</keyword>
<sequence>MKLSTAFLVAVLAIVASATEQQQGKPGAPAGPPGKHPHPKVEPRQGRGIDFLGPFRSIFGSRPRGQSSGKQYGIKPSETQSKPNTATPYDTQGSFKPNFPNFNEGFGSEFGPPTPPAHGGRPLRQLHKYPAPQGPHGGPPGGPHGGPPGGPHGGPPGGPHGGPPGGPHGGPHGQGGHFGFQQAPQHTYHTYAEPQLKHHHYHSFMPNNGQQPQQQQQENQEGQEQYNEIPKPAAQYNDVTQGPAPYEGQKATPLPYDGPKVGPYETQSQYDGQSQNYYPQQQSYDSPQPAQQSNRPVSQPSPAGFEQQNNGFADFGGFGPSSFGQGPAGQENGQGFFGGAQNYPEQYEEQTRNTREPEIITADYQNQNQGQGPEPYPQPYHGGYQGGHQGGPSYPQPEEAYSGPQPGNAPPHGSGPIIKSHPLRASAAGHGRPRFGAPPSYANQGESRPQPFLYRPVSSSIRVPGAVDEDAVYGKPMMMSASNKKPMSAKFRAGPHPQSSKARPVYKAPPTIAPFLKPDGVVTLESPRDPQMKHSASVQNGMVVEPDSAATGHHHGHHGHGHGMESANGDRILYHVAGHQGPYSYRFGYDTGKGYNRMFRFEEKDGKGYVTGKYGFYDKHGKLNVVNYQAHPEHGYHAERDHGHHHQTHTIKH</sequence>
<feature type="compositionally biased region" description="Polar residues" evidence="2">
    <location>
        <begin position="294"/>
        <end position="310"/>
    </location>
</feature>
<dbReference type="PROSITE" id="PS51155">
    <property type="entry name" value="CHIT_BIND_RR_2"/>
    <property type="match status" value="1"/>
</dbReference>
<feature type="region of interest" description="Disordered" evidence="2">
    <location>
        <begin position="481"/>
        <end position="505"/>
    </location>
</feature>
<evidence type="ECO:0000313" key="4">
    <source>
        <dbReference type="EMBL" id="CAG7644631.1"/>
    </source>
</evidence>
<comment type="caution">
    <text evidence="4">The sequence shown here is derived from an EMBL/GenBank/DDBJ whole genome shotgun (WGS) entry which is preliminary data.</text>
</comment>
<protein>
    <submittedName>
        <fullName evidence="4">Uncharacterized protein</fullName>
    </submittedName>
</protein>
<feature type="compositionally biased region" description="Pro residues" evidence="2">
    <location>
        <begin position="137"/>
        <end position="166"/>
    </location>
</feature>
<dbReference type="EMBL" id="CAJVCH010002510">
    <property type="protein sequence ID" value="CAG7644631.1"/>
    <property type="molecule type" value="Genomic_DNA"/>
</dbReference>
<keyword evidence="3" id="KW-0732">Signal</keyword>
<dbReference type="AlphaFoldDB" id="A0A8J2NG53"/>
<evidence type="ECO:0000256" key="2">
    <source>
        <dbReference type="SAM" id="MobiDB-lite"/>
    </source>
</evidence>
<evidence type="ECO:0000313" key="5">
    <source>
        <dbReference type="Proteomes" id="UP000708208"/>
    </source>
</evidence>
<gene>
    <name evidence="4" type="ORF">AFUS01_LOCUS519</name>
</gene>
<accession>A0A8J2NG53</accession>
<feature type="chain" id="PRO_5035197067" evidence="3">
    <location>
        <begin position="19"/>
        <end position="653"/>
    </location>
</feature>
<feature type="compositionally biased region" description="Low complexity" evidence="2">
    <location>
        <begin position="273"/>
        <end position="293"/>
    </location>
</feature>
<name>A0A8J2NG53_9HEXA</name>
<feature type="signal peptide" evidence="3">
    <location>
        <begin position="1"/>
        <end position="18"/>
    </location>
</feature>
<feature type="region of interest" description="Disordered" evidence="2">
    <location>
        <begin position="18"/>
        <end position="456"/>
    </location>
</feature>
<organism evidence="4 5">
    <name type="scientific">Allacma fusca</name>
    <dbReference type="NCBI Taxonomy" id="39272"/>
    <lineage>
        <taxon>Eukaryota</taxon>
        <taxon>Metazoa</taxon>
        <taxon>Ecdysozoa</taxon>
        <taxon>Arthropoda</taxon>
        <taxon>Hexapoda</taxon>
        <taxon>Collembola</taxon>
        <taxon>Symphypleona</taxon>
        <taxon>Sminthuridae</taxon>
        <taxon>Allacma</taxon>
    </lineage>
</organism>
<feature type="compositionally biased region" description="Low complexity" evidence="2">
    <location>
        <begin position="206"/>
        <end position="225"/>
    </location>
</feature>
<proteinExistence type="predicted"/>
<evidence type="ECO:0000256" key="1">
    <source>
        <dbReference type="PROSITE-ProRule" id="PRU00497"/>
    </source>
</evidence>
<feature type="compositionally biased region" description="Polar residues" evidence="2">
    <location>
        <begin position="77"/>
        <end position="95"/>
    </location>
</feature>
<feature type="compositionally biased region" description="Low complexity" evidence="2">
    <location>
        <begin position="364"/>
        <end position="373"/>
    </location>
</feature>
<dbReference type="Proteomes" id="UP000708208">
    <property type="component" value="Unassembled WGS sequence"/>
</dbReference>
<reference evidence="4" key="1">
    <citation type="submission" date="2021-06" db="EMBL/GenBank/DDBJ databases">
        <authorList>
            <person name="Hodson N. C."/>
            <person name="Mongue J. A."/>
            <person name="Jaron S. K."/>
        </authorList>
    </citation>
    <scope>NUCLEOTIDE SEQUENCE</scope>
</reference>
<feature type="compositionally biased region" description="Low complexity" evidence="2">
    <location>
        <begin position="320"/>
        <end position="330"/>
    </location>
</feature>
<feature type="compositionally biased region" description="Basic and acidic residues" evidence="2">
    <location>
        <begin position="349"/>
        <end position="358"/>
    </location>
</feature>
<dbReference type="OrthoDB" id="6436078at2759"/>
<keyword evidence="1" id="KW-0193">Cuticle</keyword>
<dbReference type="GO" id="GO:0042302">
    <property type="term" value="F:structural constituent of cuticle"/>
    <property type="evidence" value="ECO:0007669"/>
    <property type="project" value="UniProtKB-UniRule"/>
</dbReference>